<dbReference type="FunFam" id="3.30.420.80:FF:000005">
    <property type="entry name" value="39S ribosomal protein L18, mitochondrial"/>
    <property type="match status" value="1"/>
</dbReference>
<dbReference type="GeneID" id="108907211"/>
<comment type="similarity">
    <text evidence="2">Belongs to the universal ribosomal protein uL18 family.</text>
</comment>
<dbReference type="CTD" id="29074"/>
<dbReference type="GO" id="GO:0005743">
    <property type="term" value="C:mitochondrial inner membrane"/>
    <property type="evidence" value="ECO:0007669"/>
    <property type="project" value="UniProtKB-ARBA"/>
</dbReference>
<dbReference type="GO" id="GO:0006412">
    <property type="term" value="P:translation"/>
    <property type="evidence" value="ECO:0007669"/>
    <property type="project" value="InterPro"/>
</dbReference>
<evidence type="ECO:0000313" key="9">
    <source>
        <dbReference type="EMBL" id="JAB62993.1"/>
    </source>
</evidence>
<dbReference type="SUPFAM" id="SSF53137">
    <property type="entry name" value="Translational machinery components"/>
    <property type="match status" value="1"/>
</dbReference>
<dbReference type="OrthoDB" id="1932324at2759"/>
<evidence type="ECO:0000256" key="6">
    <source>
        <dbReference type="ARBA" id="ARBA00069051"/>
    </source>
</evidence>
<proteinExistence type="inferred from homology"/>
<keyword evidence="4" id="KW-0496">Mitochondrion</keyword>
<keyword evidence="3 9" id="KW-0689">Ribosomal protein</keyword>
<evidence type="ECO:0000256" key="3">
    <source>
        <dbReference type="ARBA" id="ARBA00022980"/>
    </source>
</evidence>
<dbReference type="GO" id="GO:0008097">
    <property type="term" value="F:5S rRNA binding"/>
    <property type="evidence" value="ECO:0007669"/>
    <property type="project" value="TreeGrafter"/>
</dbReference>
<accession>V5GRZ1</accession>
<dbReference type="AlphaFoldDB" id="V5GRZ1"/>
<protein>
    <recommendedName>
        <fullName evidence="6">Large ribosomal subunit protein uL18m</fullName>
    </recommendedName>
    <alternativeName>
        <fullName evidence="7">39S ribosomal protein L18, mitochondrial</fullName>
    </alternativeName>
</protein>
<comment type="subcellular location">
    <subcellularLocation>
        <location evidence="1">Mitochondrion</location>
    </subcellularLocation>
</comment>
<gene>
    <name evidence="9" type="primary">RM18</name>
</gene>
<reference evidence="9" key="1">
    <citation type="submission" date="2013-07" db="EMBL/GenBank/DDBJ databases">
        <title>Midgut Transcriptome Profiling of Anoplphora glabripennis, a Lignocellulose Degrading, Wood-Boring Cerambycid.</title>
        <authorList>
            <person name="Scully E.D."/>
            <person name="Hoover K."/>
            <person name="Carlson J.E."/>
            <person name="Tien M."/>
            <person name="Geib S.M."/>
        </authorList>
    </citation>
    <scope>NUCLEOTIDE SEQUENCE</scope>
</reference>
<dbReference type="GO" id="GO:1990904">
    <property type="term" value="C:ribonucleoprotein complex"/>
    <property type="evidence" value="ECO:0007669"/>
    <property type="project" value="UniProtKB-KW"/>
</dbReference>
<dbReference type="InterPro" id="IPR005484">
    <property type="entry name" value="Ribosomal_uL18_bac/plant/anim"/>
</dbReference>
<dbReference type="GO" id="GO:0005840">
    <property type="term" value="C:ribosome"/>
    <property type="evidence" value="ECO:0007669"/>
    <property type="project" value="UniProtKB-KW"/>
</dbReference>
<evidence type="ECO:0000256" key="8">
    <source>
        <dbReference type="SAM" id="MobiDB-lite"/>
    </source>
</evidence>
<evidence type="ECO:0000256" key="7">
    <source>
        <dbReference type="ARBA" id="ARBA00082661"/>
    </source>
</evidence>
<sequence>MYSLRNSTKILPKLAQRRQSSTAAPQNVVSSVFTNRNPRNLEKLRIGYKPDGYHVDRPGKCYWHKLNLTASGRYVTATINHFENGEIIKTSTSEWAIKKQLYRTVDTSAYINLGRVLADRCLQSGILEVSCNIEPPIPNGKVALFLKAVEDGGVSLKEPPQYKPSRPWDQFRPEKPWEVTE</sequence>
<dbReference type="CDD" id="cd00432">
    <property type="entry name" value="Ribosomal_L18_L5e"/>
    <property type="match status" value="1"/>
</dbReference>
<organism evidence="9">
    <name type="scientific">Anoplophora glabripennis</name>
    <name type="common">Asian longhorn beetle</name>
    <name type="synonym">Anoplophora nobilis</name>
    <dbReference type="NCBI Taxonomy" id="217634"/>
    <lineage>
        <taxon>Eukaryota</taxon>
        <taxon>Metazoa</taxon>
        <taxon>Ecdysozoa</taxon>
        <taxon>Arthropoda</taxon>
        <taxon>Hexapoda</taxon>
        <taxon>Insecta</taxon>
        <taxon>Pterygota</taxon>
        <taxon>Neoptera</taxon>
        <taxon>Endopterygota</taxon>
        <taxon>Coleoptera</taxon>
        <taxon>Polyphaga</taxon>
        <taxon>Cucujiformia</taxon>
        <taxon>Chrysomeloidea</taxon>
        <taxon>Cerambycidae</taxon>
        <taxon>Lamiinae</taxon>
        <taxon>Lamiini</taxon>
        <taxon>Anoplophora</taxon>
    </lineage>
</organism>
<dbReference type="PANTHER" id="PTHR12899">
    <property type="entry name" value="39S RIBOSOMAL PROTEIN L18, MITOCHONDRIAL"/>
    <property type="match status" value="1"/>
</dbReference>
<dbReference type="EMBL" id="GALX01005473">
    <property type="protein sequence ID" value="JAB62993.1"/>
    <property type="molecule type" value="Transcribed_RNA"/>
</dbReference>
<feature type="region of interest" description="Disordered" evidence="8">
    <location>
        <begin position="156"/>
        <end position="181"/>
    </location>
</feature>
<evidence type="ECO:0000256" key="1">
    <source>
        <dbReference type="ARBA" id="ARBA00004173"/>
    </source>
</evidence>
<dbReference type="InterPro" id="IPR057268">
    <property type="entry name" value="Ribosomal_L18"/>
</dbReference>
<dbReference type="PANTHER" id="PTHR12899:SF3">
    <property type="entry name" value="LARGE RIBOSOMAL SUBUNIT PROTEIN UL18M"/>
    <property type="match status" value="1"/>
</dbReference>
<dbReference type="KEGG" id="agb:108907211"/>
<keyword evidence="5" id="KW-0687">Ribonucleoprotein</keyword>
<evidence type="ECO:0000256" key="4">
    <source>
        <dbReference type="ARBA" id="ARBA00023128"/>
    </source>
</evidence>
<dbReference type="Gene3D" id="3.30.420.80">
    <property type="entry name" value="Ribosomal protein S11"/>
    <property type="match status" value="1"/>
</dbReference>
<name>V5GRZ1_ANOGL</name>
<feature type="compositionally biased region" description="Basic and acidic residues" evidence="8">
    <location>
        <begin position="169"/>
        <end position="181"/>
    </location>
</feature>
<evidence type="ECO:0000256" key="5">
    <source>
        <dbReference type="ARBA" id="ARBA00023274"/>
    </source>
</evidence>
<dbReference type="InterPro" id="IPR036967">
    <property type="entry name" value="Ribosomal_uS11_sf"/>
</dbReference>
<dbReference type="GO" id="GO:0003735">
    <property type="term" value="F:structural constituent of ribosome"/>
    <property type="evidence" value="ECO:0007669"/>
    <property type="project" value="InterPro"/>
</dbReference>
<evidence type="ECO:0000256" key="2">
    <source>
        <dbReference type="ARBA" id="ARBA00007116"/>
    </source>
</evidence>